<dbReference type="Proteomes" id="UP000184330">
    <property type="component" value="Unassembled WGS sequence"/>
</dbReference>
<evidence type="ECO:0000256" key="8">
    <source>
        <dbReference type="ARBA" id="ARBA00023098"/>
    </source>
</evidence>
<dbReference type="STRING" id="576137.A0A1L7WMU1"/>
<feature type="domain" description="3-beta hydroxysteroid dehydrogenase/isomerase" evidence="17">
    <location>
        <begin position="16"/>
        <end position="290"/>
    </location>
</feature>
<dbReference type="EMBL" id="FJOG01000004">
    <property type="protein sequence ID" value="CZR54081.1"/>
    <property type="molecule type" value="Genomic_DNA"/>
</dbReference>
<evidence type="ECO:0000256" key="13">
    <source>
        <dbReference type="ARBA" id="ARBA00081267"/>
    </source>
</evidence>
<dbReference type="AlphaFoldDB" id="A0A1L7WMU1"/>
<evidence type="ECO:0000256" key="14">
    <source>
        <dbReference type="ARBA" id="ARBA00081397"/>
    </source>
</evidence>
<proteinExistence type="inferred from homology"/>
<evidence type="ECO:0000256" key="10">
    <source>
        <dbReference type="ARBA" id="ARBA00046995"/>
    </source>
</evidence>
<evidence type="ECO:0000256" key="5">
    <source>
        <dbReference type="ARBA" id="ARBA00022955"/>
    </source>
</evidence>
<dbReference type="GO" id="GO:0000252">
    <property type="term" value="F:3-beta-hydroxysteroid dehydrogenase [NAD(P)+]/C4-decarboxylase activity"/>
    <property type="evidence" value="ECO:0007669"/>
    <property type="project" value="UniProtKB-ARBA"/>
</dbReference>
<keyword evidence="19" id="KW-1185">Reference proteome</keyword>
<protein>
    <recommendedName>
        <fullName evidence="12">Sterol-4-alpha-carboxylate 3-dehydrogenase ERG26, decarboxylating</fullName>
    </recommendedName>
    <alternativeName>
        <fullName evidence="15 16">C-3 Sterol dehydrogenase ERG26</fullName>
    </alternativeName>
    <alternativeName>
        <fullName evidence="13 14">C-4 decarboxylase ERG26</fullName>
    </alternativeName>
    <alternativeName>
        <fullName evidence="11">Sterol-4-alpha-carboxylate 3-dehydrogenase erg26, decarboxylating</fullName>
    </alternativeName>
</protein>
<evidence type="ECO:0000256" key="1">
    <source>
        <dbReference type="ARBA" id="ARBA00004406"/>
    </source>
</evidence>
<keyword evidence="3" id="KW-0444">Lipid biosynthesis</keyword>
<dbReference type="GO" id="GO:0006696">
    <property type="term" value="P:ergosterol biosynthetic process"/>
    <property type="evidence" value="ECO:0007669"/>
    <property type="project" value="UniProtKB-ARBA"/>
</dbReference>
<keyword evidence="7" id="KW-0520">NAD</keyword>
<evidence type="ECO:0000313" key="18">
    <source>
        <dbReference type="EMBL" id="CZR54081.1"/>
    </source>
</evidence>
<dbReference type="Pfam" id="PF01073">
    <property type="entry name" value="3Beta_HSD"/>
    <property type="match status" value="1"/>
</dbReference>
<keyword evidence="8" id="KW-0443">Lipid metabolism</keyword>
<comment type="similarity">
    <text evidence="2">Belongs to the 3-beta-HSD family.</text>
</comment>
<dbReference type="InterPro" id="IPR036291">
    <property type="entry name" value="NAD(P)-bd_dom_sf"/>
</dbReference>
<evidence type="ECO:0000256" key="12">
    <source>
        <dbReference type="ARBA" id="ARBA00067985"/>
    </source>
</evidence>
<keyword evidence="4" id="KW-0256">Endoplasmic reticulum</keyword>
<organism evidence="18 19">
    <name type="scientific">Phialocephala subalpina</name>
    <dbReference type="NCBI Taxonomy" id="576137"/>
    <lineage>
        <taxon>Eukaryota</taxon>
        <taxon>Fungi</taxon>
        <taxon>Dikarya</taxon>
        <taxon>Ascomycota</taxon>
        <taxon>Pezizomycotina</taxon>
        <taxon>Leotiomycetes</taxon>
        <taxon>Helotiales</taxon>
        <taxon>Mollisiaceae</taxon>
        <taxon>Phialocephala</taxon>
        <taxon>Phialocephala fortinii species complex</taxon>
    </lineage>
</organism>
<dbReference type="SUPFAM" id="SSF51735">
    <property type="entry name" value="NAD(P)-binding Rossmann-fold domains"/>
    <property type="match status" value="1"/>
</dbReference>
<evidence type="ECO:0000256" key="9">
    <source>
        <dbReference type="ARBA" id="ARBA00023136"/>
    </source>
</evidence>
<dbReference type="PANTHER" id="PTHR43245">
    <property type="entry name" value="BIFUNCTIONAL POLYMYXIN RESISTANCE PROTEIN ARNA"/>
    <property type="match status" value="1"/>
</dbReference>
<evidence type="ECO:0000256" key="6">
    <source>
        <dbReference type="ARBA" id="ARBA00023002"/>
    </source>
</evidence>
<comment type="subcellular location">
    <subcellularLocation>
        <location evidence="1">Endoplasmic reticulum membrane</location>
        <topology evidence="1">Peripheral membrane protein</topology>
    </subcellularLocation>
</comment>
<dbReference type="PANTHER" id="PTHR43245:SF51">
    <property type="entry name" value="SHORT CHAIN DEHYDROGENASE_REDUCTASE FAMILY 42E, MEMBER 2"/>
    <property type="match status" value="1"/>
</dbReference>
<keyword evidence="5" id="KW-0752">Steroid biosynthesis</keyword>
<dbReference type="OrthoDB" id="10058185at2759"/>
<evidence type="ECO:0000256" key="7">
    <source>
        <dbReference type="ARBA" id="ARBA00023027"/>
    </source>
</evidence>
<dbReference type="FunFam" id="3.40.50.720:FF:000346">
    <property type="entry name" value="C-3 sterol dehydrogenase/C-4 decarboxylase"/>
    <property type="match status" value="1"/>
</dbReference>
<dbReference type="Gene3D" id="3.40.50.720">
    <property type="entry name" value="NAD(P)-binding Rossmann-like Domain"/>
    <property type="match status" value="1"/>
</dbReference>
<evidence type="ECO:0000256" key="3">
    <source>
        <dbReference type="ARBA" id="ARBA00022516"/>
    </source>
</evidence>
<comment type="subunit">
    <text evidence="10">Heterotetramer of ERG25, ERG26, ERG27 and ERG28. ERG28 acts as a scaffold to tether ERG27 and other 4,4-demethylation-related enzymes, forming a demethylation enzyme complex, in the endoplasmic reticulum.</text>
</comment>
<keyword evidence="9" id="KW-0472">Membrane</keyword>
<keyword evidence="6" id="KW-0560">Oxidoreductase</keyword>
<dbReference type="InterPro" id="IPR050177">
    <property type="entry name" value="Lipid_A_modif_metabolic_enz"/>
</dbReference>
<sequence length="375" mass="41837">MAPIPPSQKRPLGNVMVIGGCGFLGHHIIAQLVEDYKCKVSVIDIRTVRNRRPESDGVQYFDADITSMESILPIFEKTKPDVVIHTASPTLAGGTKELYRKVNVEGTKCVIEACQKTNVKALVYTSSASVIHDNASDLINADERWPVIPAKNQTEYYSQTKAEAEHLVLAANRSESYPRLLTTSLRPAGIFGEGDVQVLPPIVAVHFNNQTGFQLGPNTNLFDFTYVGNVAHAHCLASLALLTTSTLSTKPLDNEKVDGEAFFITNDSPVYFWDFARAVWKCAGSEKDTRHVWEISQDLGMAIGGMLEWGFWLVGRTPKLTRRQVRYSCMTRYYDCGKAKRRLGYRAKTGLQEGIERSVKFILEERKAESEKKGQ</sequence>
<evidence type="ECO:0000256" key="16">
    <source>
        <dbReference type="ARBA" id="ARBA00082106"/>
    </source>
</evidence>
<evidence type="ECO:0000256" key="11">
    <source>
        <dbReference type="ARBA" id="ARBA00067470"/>
    </source>
</evidence>
<name>A0A1L7WMU1_9HELO</name>
<dbReference type="InterPro" id="IPR002225">
    <property type="entry name" value="3Beta_OHSteriod_DH/Estase"/>
</dbReference>
<evidence type="ECO:0000256" key="2">
    <source>
        <dbReference type="ARBA" id="ARBA00009219"/>
    </source>
</evidence>
<evidence type="ECO:0000313" key="19">
    <source>
        <dbReference type="Proteomes" id="UP000184330"/>
    </source>
</evidence>
<dbReference type="GO" id="GO:0005789">
    <property type="term" value="C:endoplasmic reticulum membrane"/>
    <property type="evidence" value="ECO:0007669"/>
    <property type="project" value="UniProtKB-SubCell"/>
</dbReference>
<evidence type="ECO:0000256" key="15">
    <source>
        <dbReference type="ARBA" id="ARBA00081452"/>
    </source>
</evidence>
<accession>A0A1L7WMU1</accession>
<gene>
    <name evidence="18" type="ORF">PAC_03964</name>
</gene>
<evidence type="ECO:0000259" key="17">
    <source>
        <dbReference type="Pfam" id="PF01073"/>
    </source>
</evidence>
<evidence type="ECO:0000256" key="4">
    <source>
        <dbReference type="ARBA" id="ARBA00022824"/>
    </source>
</evidence>
<reference evidence="18 19" key="1">
    <citation type="submission" date="2016-03" db="EMBL/GenBank/DDBJ databases">
        <authorList>
            <person name="Ploux O."/>
        </authorList>
    </citation>
    <scope>NUCLEOTIDE SEQUENCE [LARGE SCALE GENOMIC DNA]</scope>
    <source>
        <strain evidence="18 19">UAMH 11012</strain>
    </source>
</reference>